<proteinExistence type="predicted"/>
<protein>
    <submittedName>
        <fullName evidence="1">Uncharacterized protein</fullName>
    </submittedName>
</protein>
<gene>
    <name evidence="1" type="ORF">D5S19_10240</name>
</gene>
<comment type="caution">
    <text evidence="1">The sequence shown here is derived from an EMBL/GenBank/DDBJ whole genome shotgun (WGS) entry which is preliminary data.</text>
</comment>
<evidence type="ECO:0000313" key="2">
    <source>
        <dbReference type="Proteomes" id="UP000285112"/>
    </source>
</evidence>
<dbReference type="AlphaFoldDB" id="A0A419I6F2"/>
<dbReference type="RefSeq" id="WP_120023115.1">
    <property type="nucleotide sequence ID" value="NZ_QZFV01000070.1"/>
</dbReference>
<dbReference type="EMBL" id="QZFV01000070">
    <property type="protein sequence ID" value="RJQ87024.1"/>
    <property type="molecule type" value="Genomic_DNA"/>
</dbReference>
<dbReference type="Proteomes" id="UP000285112">
    <property type="component" value="Unassembled WGS sequence"/>
</dbReference>
<name>A0A419I6F2_9PSEU</name>
<evidence type="ECO:0000313" key="1">
    <source>
        <dbReference type="EMBL" id="RJQ87024.1"/>
    </source>
</evidence>
<keyword evidence="2" id="KW-1185">Reference proteome</keyword>
<organism evidence="1 2">
    <name type="scientific">Amycolatopsis panacis</name>
    <dbReference type="NCBI Taxonomy" id="2340917"/>
    <lineage>
        <taxon>Bacteria</taxon>
        <taxon>Bacillati</taxon>
        <taxon>Actinomycetota</taxon>
        <taxon>Actinomycetes</taxon>
        <taxon>Pseudonocardiales</taxon>
        <taxon>Pseudonocardiaceae</taxon>
        <taxon>Amycolatopsis</taxon>
    </lineage>
</organism>
<sequence>MLTGLPVRQDSDWTLDHLKDRLGNHDDFGSYDVVPGAQLRPEHVAHRSVAGAQALHLFETAARRQAVAVACACGLGRLREEQAKPSVDAMIAGAESAPYAV</sequence>
<accession>A0A419I6F2</accession>
<reference evidence="1 2" key="1">
    <citation type="submission" date="2018-09" db="EMBL/GenBank/DDBJ databases">
        <title>YIM PH 21725 draft genome.</title>
        <authorList>
            <person name="Miao C."/>
        </authorList>
    </citation>
    <scope>NUCLEOTIDE SEQUENCE [LARGE SCALE GENOMIC DNA]</scope>
    <source>
        <strain evidence="2">YIM PH21725</strain>
    </source>
</reference>